<name>A0A8D8SJ99_9HEMI</name>
<accession>A0A8D8SJ99</accession>
<keyword evidence="1" id="KW-1133">Transmembrane helix</keyword>
<dbReference type="EMBL" id="HBUF01220409">
    <property type="protein sequence ID" value="CAG6669197.1"/>
    <property type="molecule type" value="Transcribed_RNA"/>
</dbReference>
<feature type="transmembrane region" description="Helical" evidence="1">
    <location>
        <begin position="33"/>
        <end position="53"/>
    </location>
</feature>
<dbReference type="EMBL" id="HBUF01220407">
    <property type="protein sequence ID" value="CAG6669193.1"/>
    <property type="molecule type" value="Transcribed_RNA"/>
</dbReference>
<proteinExistence type="predicted"/>
<organism evidence="2">
    <name type="scientific">Cacopsylla melanoneura</name>
    <dbReference type="NCBI Taxonomy" id="428564"/>
    <lineage>
        <taxon>Eukaryota</taxon>
        <taxon>Metazoa</taxon>
        <taxon>Ecdysozoa</taxon>
        <taxon>Arthropoda</taxon>
        <taxon>Hexapoda</taxon>
        <taxon>Insecta</taxon>
        <taxon>Pterygota</taxon>
        <taxon>Neoptera</taxon>
        <taxon>Paraneoptera</taxon>
        <taxon>Hemiptera</taxon>
        <taxon>Sternorrhyncha</taxon>
        <taxon>Psylloidea</taxon>
        <taxon>Psyllidae</taxon>
        <taxon>Psyllinae</taxon>
        <taxon>Cacopsylla</taxon>
    </lineage>
</organism>
<dbReference type="AlphaFoldDB" id="A0A8D8SJ99"/>
<evidence type="ECO:0000313" key="2">
    <source>
        <dbReference type="EMBL" id="CAG6669195.1"/>
    </source>
</evidence>
<keyword evidence="1" id="KW-0812">Transmembrane</keyword>
<evidence type="ECO:0000256" key="1">
    <source>
        <dbReference type="SAM" id="Phobius"/>
    </source>
</evidence>
<protein>
    <submittedName>
        <fullName evidence="2">Uncharacterized protein</fullName>
    </submittedName>
</protein>
<reference evidence="2" key="1">
    <citation type="submission" date="2021-05" db="EMBL/GenBank/DDBJ databases">
        <authorList>
            <person name="Alioto T."/>
            <person name="Alioto T."/>
            <person name="Gomez Garrido J."/>
        </authorList>
    </citation>
    <scope>NUCLEOTIDE SEQUENCE</scope>
</reference>
<sequence length="140" mass="16353">MCFTWVSLQIHLSFFFFISSTITSDFPWQHSWLHWFALLLNALQSLIFTHFLLFKFTVISVLFKYSSELCCSNLFFCFRLSFFAIFPPSYELHSSDSSSSSSLDEVINFLFFLPCFFFLSRAISCLDFLPSMEISSLIST</sequence>
<dbReference type="EMBL" id="HBUF01220408">
    <property type="protein sequence ID" value="CAG6669195.1"/>
    <property type="molecule type" value="Transcribed_RNA"/>
</dbReference>
<dbReference type="EMBL" id="HBUF01220410">
    <property type="protein sequence ID" value="CAG6669200.1"/>
    <property type="molecule type" value="Transcribed_RNA"/>
</dbReference>
<keyword evidence="1" id="KW-0472">Membrane</keyword>